<reference evidence="9 10" key="1">
    <citation type="submission" date="2016-10" db="EMBL/GenBank/DDBJ databases">
        <title>Complete Genome Sequence of Peptococcaceae strain DCMF.</title>
        <authorList>
            <person name="Edwards R.J."/>
            <person name="Holland S.I."/>
            <person name="Deshpande N.P."/>
            <person name="Wong Y.K."/>
            <person name="Ertan H."/>
            <person name="Manefield M."/>
            <person name="Russell T.L."/>
            <person name="Lee M.J."/>
        </authorList>
    </citation>
    <scope>NUCLEOTIDE SEQUENCE [LARGE SCALE GENOMIC DNA]</scope>
    <source>
        <strain evidence="9 10">DCMF</strain>
    </source>
</reference>
<dbReference type="GO" id="GO:0044874">
    <property type="term" value="P:lipoprotein localization to outer membrane"/>
    <property type="evidence" value="ECO:0007669"/>
    <property type="project" value="TreeGrafter"/>
</dbReference>
<dbReference type="EMBL" id="CP017634">
    <property type="protein sequence ID" value="ATW28080.1"/>
    <property type="molecule type" value="Genomic_DNA"/>
</dbReference>
<dbReference type="AlphaFoldDB" id="A0A3G1L090"/>
<evidence type="ECO:0000256" key="4">
    <source>
        <dbReference type="ARBA" id="ARBA00022692"/>
    </source>
</evidence>
<keyword evidence="6 7" id="KW-0472">Membrane</keyword>
<keyword evidence="3" id="KW-1003">Cell membrane</keyword>
<feature type="transmembrane region" description="Helical" evidence="7">
    <location>
        <begin position="747"/>
        <end position="765"/>
    </location>
</feature>
<keyword evidence="5 7" id="KW-1133">Transmembrane helix</keyword>
<dbReference type="GO" id="GO:0098797">
    <property type="term" value="C:plasma membrane protein complex"/>
    <property type="evidence" value="ECO:0007669"/>
    <property type="project" value="TreeGrafter"/>
</dbReference>
<dbReference type="PANTHER" id="PTHR30489:SF0">
    <property type="entry name" value="LIPOPROTEIN-RELEASING SYSTEM TRANSMEMBRANE PROTEIN LOLE"/>
    <property type="match status" value="1"/>
</dbReference>
<evidence type="ECO:0000256" key="2">
    <source>
        <dbReference type="ARBA" id="ARBA00005236"/>
    </source>
</evidence>
<evidence type="ECO:0000313" key="10">
    <source>
        <dbReference type="Proteomes" id="UP000323521"/>
    </source>
</evidence>
<feature type="transmembrane region" description="Helical" evidence="7">
    <location>
        <begin position="316"/>
        <end position="337"/>
    </location>
</feature>
<name>A0A3G1L090_FORW1</name>
<evidence type="ECO:0000256" key="1">
    <source>
        <dbReference type="ARBA" id="ARBA00004651"/>
    </source>
</evidence>
<feature type="domain" description="ABC3 transporter permease C-terminal" evidence="8">
    <location>
        <begin position="658"/>
        <end position="773"/>
    </location>
</feature>
<proteinExistence type="inferred from homology"/>
<feature type="transmembrane region" description="Helical" evidence="7">
    <location>
        <begin position="433"/>
        <end position="452"/>
    </location>
</feature>
<feature type="transmembrane region" description="Helical" evidence="7">
    <location>
        <begin position="269"/>
        <end position="289"/>
    </location>
</feature>
<gene>
    <name evidence="9" type="ORF">DCMF_27975</name>
</gene>
<feature type="transmembrane region" description="Helical" evidence="7">
    <location>
        <begin position="20"/>
        <end position="36"/>
    </location>
</feature>
<evidence type="ECO:0000259" key="8">
    <source>
        <dbReference type="Pfam" id="PF02687"/>
    </source>
</evidence>
<sequence>MKKLDIRLIRTIRQSKGQFISVAVIVAVALCIYMLFNMCAVNLKNAISNYYDLTNFNDIHVQLVKIPQGAIDALKGIDGIKEVQGRVSIDVPLRVKNADEKVNIRIISLPKDEEKINRLYWLGSHRAQIGNDNVVLLEQFAKARNIKPGDTISPFINGRVHQLTVSGIAASAEFVYLMENEQSLLPAPEKFGVAYVSEEFAQSVSGYQGSYNELLMTVNDPGKIDDIVDSVEKKLDKYGVKRIIKREDQLSNQMLTQEVDGIEKMAKTIPVLFLLVAALIIFIMLSRIVQNDRMGIGVLKALGYGNRSILSHYTKYALAIGILGSIVGIGGGILLSGPMIQVYALYFNIPIMKSEIYYFYMVNAFLLTAIFCMTAGILGARPVLRIMPADSMRPEAPKSGKRIMLEKIDIIWRHLSFSWKMVIRNALRTKGRFAFLVLGLALSYAINTVPLFEAEVFPQMFTVQYGEYQKMDYNIEFNQPLNKRVINEISHLIQASKVEPKLEYPFELKNGWRKKTVSIIGIPRNTSFYKFEDENNREVKLPEKGFFIGEGLAKTLKVNRGDKITIKNFVPGKEDLELKVSGIVKQYLGANAYMDLEAMEELLVDKEMITGVSLASQDDVKEKLKDVKNIGSINSLNDMKNAFLEYMDMMIISTRLYLLFGGLLGFAIIYNSTVISISERSMEFASLRVMGFDKKDVYRLVSKENFLMTGFALLLGVPLGIGMIKGIVNSFSTDMMTFPMMLTPKTFIYAALSTFLFVIIAQLAARKKIYRLNFIDALKSRIS</sequence>
<evidence type="ECO:0000256" key="7">
    <source>
        <dbReference type="SAM" id="Phobius"/>
    </source>
</evidence>
<evidence type="ECO:0000313" key="9">
    <source>
        <dbReference type="EMBL" id="ATW28080.1"/>
    </source>
</evidence>
<feature type="transmembrane region" description="Helical" evidence="7">
    <location>
        <begin position="656"/>
        <end position="678"/>
    </location>
</feature>
<protein>
    <submittedName>
        <fullName evidence="9">Peptide ABC transporter permease</fullName>
    </submittedName>
</protein>
<feature type="transmembrane region" description="Helical" evidence="7">
    <location>
        <begin position="357"/>
        <end position="378"/>
    </location>
</feature>
<dbReference type="InterPro" id="IPR051447">
    <property type="entry name" value="Lipoprotein-release_system"/>
</dbReference>
<accession>A0A3G1L090</accession>
<feature type="transmembrane region" description="Helical" evidence="7">
    <location>
        <begin position="706"/>
        <end position="727"/>
    </location>
</feature>
<dbReference type="PANTHER" id="PTHR30489">
    <property type="entry name" value="LIPOPROTEIN-RELEASING SYSTEM TRANSMEMBRANE PROTEIN LOLE"/>
    <property type="match status" value="1"/>
</dbReference>
<dbReference type="OrthoDB" id="5137249at2"/>
<evidence type="ECO:0000256" key="6">
    <source>
        <dbReference type="ARBA" id="ARBA00023136"/>
    </source>
</evidence>
<dbReference type="Pfam" id="PF02687">
    <property type="entry name" value="FtsX"/>
    <property type="match status" value="2"/>
</dbReference>
<comment type="subcellular location">
    <subcellularLocation>
        <location evidence="1">Cell membrane</location>
        <topology evidence="1">Multi-pass membrane protein</topology>
    </subcellularLocation>
</comment>
<evidence type="ECO:0000256" key="3">
    <source>
        <dbReference type="ARBA" id="ARBA00022475"/>
    </source>
</evidence>
<feature type="domain" description="ABC3 transporter permease C-terminal" evidence="8">
    <location>
        <begin position="269"/>
        <end position="385"/>
    </location>
</feature>
<keyword evidence="4 7" id="KW-0812">Transmembrane</keyword>
<evidence type="ECO:0000256" key="5">
    <source>
        <dbReference type="ARBA" id="ARBA00022989"/>
    </source>
</evidence>
<dbReference type="InterPro" id="IPR003838">
    <property type="entry name" value="ABC3_permease_C"/>
</dbReference>
<dbReference type="RefSeq" id="WP_148137486.1">
    <property type="nucleotide sequence ID" value="NZ_CP017634.1"/>
</dbReference>
<comment type="similarity">
    <text evidence="2">Belongs to the ABC-4 integral membrane protein family. LolC/E subfamily.</text>
</comment>
<keyword evidence="10" id="KW-1185">Reference proteome</keyword>
<dbReference type="KEGG" id="fwa:DCMF_27975"/>
<organism evidence="9 10">
    <name type="scientific">Formimonas warabiya</name>
    <dbReference type="NCBI Taxonomy" id="1761012"/>
    <lineage>
        <taxon>Bacteria</taxon>
        <taxon>Bacillati</taxon>
        <taxon>Bacillota</taxon>
        <taxon>Clostridia</taxon>
        <taxon>Eubacteriales</taxon>
        <taxon>Peptococcaceae</taxon>
        <taxon>Candidatus Formimonas</taxon>
    </lineage>
</organism>
<dbReference type="Proteomes" id="UP000323521">
    <property type="component" value="Chromosome"/>
</dbReference>